<proteinExistence type="predicted"/>
<evidence type="ECO:0000256" key="1">
    <source>
        <dbReference type="ARBA" id="ARBA00004651"/>
    </source>
</evidence>
<dbReference type="GO" id="GO:0055085">
    <property type="term" value="P:transmembrane transport"/>
    <property type="evidence" value="ECO:0007669"/>
    <property type="project" value="InterPro"/>
</dbReference>
<name>A0A645I677_9ZZZZ</name>
<dbReference type="EMBL" id="VSSQ01107784">
    <property type="protein sequence ID" value="MPN46811.1"/>
    <property type="molecule type" value="Genomic_DNA"/>
</dbReference>
<dbReference type="AlphaFoldDB" id="A0A645I677"/>
<evidence type="ECO:0000256" key="5">
    <source>
        <dbReference type="ARBA" id="ARBA00022989"/>
    </source>
</evidence>
<dbReference type="Pfam" id="PF00528">
    <property type="entry name" value="BPD_transp_1"/>
    <property type="match status" value="1"/>
</dbReference>
<dbReference type="InterPro" id="IPR035906">
    <property type="entry name" value="MetI-like_sf"/>
</dbReference>
<gene>
    <name evidence="9" type="primary">ssuC_51</name>
    <name evidence="9" type="ORF">SDC9_194410</name>
</gene>
<evidence type="ECO:0000313" key="9">
    <source>
        <dbReference type="EMBL" id="MPN46811.1"/>
    </source>
</evidence>
<keyword evidence="6 7" id="KW-0472">Membrane</keyword>
<organism evidence="9">
    <name type="scientific">bioreactor metagenome</name>
    <dbReference type="NCBI Taxonomy" id="1076179"/>
    <lineage>
        <taxon>unclassified sequences</taxon>
        <taxon>metagenomes</taxon>
        <taxon>ecological metagenomes</taxon>
    </lineage>
</organism>
<evidence type="ECO:0000259" key="8">
    <source>
        <dbReference type="PROSITE" id="PS50928"/>
    </source>
</evidence>
<evidence type="ECO:0000256" key="4">
    <source>
        <dbReference type="ARBA" id="ARBA00022692"/>
    </source>
</evidence>
<keyword evidence="5 7" id="KW-1133">Transmembrane helix</keyword>
<dbReference type="PROSITE" id="PS50928">
    <property type="entry name" value="ABC_TM1"/>
    <property type="match status" value="1"/>
</dbReference>
<dbReference type="GO" id="GO:0005886">
    <property type="term" value="C:plasma membrane"/>
    <property type="evidence" value="ECO:0007669"/>
    <property type="project" value="UniProtKB-SubCell"/>
</dbReference>
<accession>A0A645I677</accession>
<feature type="domain" description="ABC transmembrane type-1" evidence="8">
    <location>
        <begin position="1"/>
        <end position="146"/>
    </location>
</feature>
<dbReference type="InterPro" id="IPR000515">
    <property type="entry name" value="MetI-like"/>
</dbReference>
<protein>
    <submittedName>
        <fullName evidence="9">Putative aliphatic sulfonates transport permease protein SsuC</fullName>
    </submittedName>
</protein>
<keyword evidence="3" id="KW-1003">Cell membrane</keyword>
<comment type="caution">
    <text evidence="9">The sequence shown here is derived from an EMBL/GenBank/DDBJ whole genome shotgun (WGS) entry which is preliminary data.</text>
</comment>
<dbReference type="Gene3D" id="1.10.3720.10">
    <property type="entry name" value="MetI-like"/>
    <property type="match status" value="1"/>
</dbReference>
<dbReference type="SUPFAM" id="SSF161098">
    <property type="entry name" value="MetI-like"/>
    <property type="match status" value="1"/>
</dbReference>
<sequence>MNPVLQLLRPIAPVAWMPFIVLLIGIGNVPAIVIIFLAGFFPVLLSTAGAVRNIDPVYLKVAANYGIGEPQVLYKIVFPAVFPAVANSLHIALGSAWIFLVSGEMVGAQSGLGYMIIDARNNMRADHLLAAMAVIGIIGLLLDLIIGHFEKFILKQWGQDHVY</sequence>
<keyword evidence="2" id="KW-0813">Transport</keyword>
<keyword evidence="4 7" id="KW-0812">Transmembrane</keyword>
<evidence type="ECO:0000256" key="2">
    <source>
        <dbReference type="ARBA" id="ARBA00022448"/>
    </source>
</evidence>
<evidence type="ECO:0000256" key="6">
    <source>
        <dbReference type="ARBA" id="ARBA00023136"/>
    </source>
</evidence>
<evidence type="ECO:0000256" key="7">
    <source>
        <dbReference type="SAM" id="Phobius"/>
    </source>
</evidence>
<dbReference type="PANTHER" id="PTHR30151">
    <property type="entry name" value="ALKANE SULFONATE ABC TRANSPORTER-RELATED, MEMBRANE SUBUNIT"/>
    <property type="match status" value="1"/>
</dbReference>
<comment type="subcellular location">
    <subcellularLocation>
        <location evidence="1">Cell membrane</location>
        <topology evidence="1">Multi-pass membrane protein</topology>
    </subcellularLocation>
</comment>
<evidence type="ECO:0000256" key="3">
    <source>
        <dbReference type="ARBA" id="ARBA00022475"/>
    </source>
</evidence>
<feature type="transmembrane region" description="Helical" evidence="7">
    <location>
        <begin position="129"/>
        <end position="149"/>
    </location>
</feature>
<dbReference type="PANTHER" id="PTHR30151:SF0">
    <property type="entry name" value="ABC TRANSPORTER PERMEASE PROTEIN MJ0413-RELATED"/>
    <property type="match status" value="1"/>
</dbReference>
<feature type="transmembrane region" description="Helical" evidence="7">
    <location>
        <begin position="97"/>
        <end position="117"/>
    </location>
</feature>
<reference evidence="9" key="1">
    <citation type="submission" date="2019-08" db="EMBL/GenBank/DDBJ databases">
        <authorList>
            <person name="Kucharzyk K."/>
            <person name="Murdoch R.W."/>
            <person name="Higgins S."/>
            <person name="Loffler F."/>
        </authorList>
    </citation>
    <scope>NUCLEOTIDE SEQUENCE</scope>
</reference>